<dbReference type="GO" id="GO:0004792">
    <property type="term" value="F:thiosulfate-cyanide sulfurtransferase activity"/>
    <property type="evidence" value="ECO:0007669"/>
    <property type="project" value="TreeGrafter"/>
</dbReference>
<feature type="compositionally biased region" description="Low complexity" evidence="3">
    <location>
        <begin position="152"/>
        <end position="163"/>
    </location>
</feature>
<dbReference type="Pfam" id="PF00581">
    <property type="entry name" value="Rhodanese"/>
    <property type="match status" value="2"/>
</dbReference>
<dbReference type="PANTHER" id="PTHR11364:SF27">
    <property type="entry name" value="SULFURTRANSFERASE"/>
    <property type="match status" value="1"/>
</dbReference>
<gene>
    <name evidence="5" type="ORF">J4G33_13305</name>
</gene>
<reference evidence="5" key="1">
    <citation type="submission" date="2021-03" db="EMBL/GenBank/DDBJ databases">
        <title>Actinotalea soli sp. nov., isolated from soil.</title>
        <authorList>
            <person name="Ping W."/>
            <person name="Zhang J."/>
        </authorList>
    </citation>
    <scope>NUCLEOTIDE SEQUENCE</scope>
    <source>
        <strain evidence="5">BY-33</strain>
    </source>
</reference>
<evidence type="ECO:0000313" key="6">
    <source>
        <dbReference type="Proteomes" id="UP000664209"/>
    </source>
</evidence>
<accession>A0A939RUL1</accession>
<feature type="domain" description="Rhodanese" evidence="4">
    <location>
        <begin position="39"/>
        <end position="155"/>
    </location>
</feature>
<dbReference type="InterPro" id="IPR001763">
    <property type="entry name" value="Rhodanese-like_dom"/>
</dbReference>
<keyword evidence="6" id="KW-1185">Reference proteome</keyword>
<dbReference type="CDD" id="cd01448">
    <property type="entry name" value="TST_Repeat_1"/>
    <property type="match status" value="1"/>
</dbReference>
<organism evidence="5 6">
    <name type="scientific">Actinotalea soli</name>
    <dbReference type="NCBI Taxonomy" id="2819234"/>
    <lineage>
        <taxon>Bacteria</taxon>
        <taxon>Bacillati</taxon>
        <taxon>Actinomycetota</taxon>
        <taxon>Actinomycetes</taxon>
        <taxon>Micrococcales</taxon>
        <taxon>Cellulomonadaceae</taxon>
        <taxon>Actinotalea</taxon>
    </lineage>
</organism>
<keyword evidence="1" id="KW-0808">Transferase</keyword>
<dbReference type="PROSITE" id="PS50206">
    <property type="entry name" value="RHODANESE_3"/>
    <property type="match status" value="2"/>
</dbReference>
<evidence type="ECO:0000256" key="1">
    <source>
        <dbReference type="ARBA" id="ARBA00022679"/>
    </source>
</evidence>
<feature type="region of interest" description="Disordered" evidence="3">
    <location>
        <begin position="1"/>
        <end position="23"/>
    </location>
</feature>
<evidence type="ECO:0000313" key="5">
    <source>
        <dbReference type="EMBL" id="MBO1752784.1"/>
    </source>
</evidence>
<evidence type="ECO:0000256" key="3">
    <source>
        <dbReference type="SAM" id="MobiDB-lite"/>
    </source>
</evidence>
<feature type="region of interest" description="Disordered" evidence="3">
    <location>
        <begin position="152"/>
        <end position="190"/>
    </location>
</feature>
<name>A0A939RUL1_9CELL</name>
<evidence type="ECO:0000256" key="2">
    <source>
        <dbReference type="ARBA" id="ARBA00022737"/>
    </source>
</evidence>
<dbReference type="SMART" id="SM00450">
    <property type="entry name" value="RHOD"/>
    <property type="match status" value="2"/>
</dbReference>
<dbReference type="CDD" id="cd01449">
    <property type="entry name" value="TST_Repeat_2"/>
    <property type="match status" value="1"/>
</dbReference>
<dbReference type="AlphaFoldDB" id="A0A939RUL1"/>
<evidence type="ECO:0000259" key="4">
    <source>
        <dbReference type="PROSITE" id="PS50206"/>
    </source>
</evidence>
<feature type="domain" description="Rhodanese" evidence="4">
    <location>
        <begin position="202"/>
        <end position="311"/>
    </location>
</feature>
<dbReference type="Proteomes" id="UP000664209">
    <property type="component" value="Unassembled WGS sequence"/>
</dbReference>
<comment type="caution">
    <text evidence="5">The sequence shown here is derived from an EMBL/GenBank/DDBJ whole genome shotgun (WGS) entry which is preliminary data.</text>
</comment>
<dbReference type="RefSeq" id="WP_208056477.1">
    <property type="nucleotide sequence ID" value="NZ_JAGEMK010000008.1"/>
</dbReference>
<dbReference type="Gene3D" id="3.40.250.10">
    <property type="entry name" value="Rhodanese-like domain"/>
    <property type="match status" value="2"/>
</dbReference>
<protein>
    <submittedName>
        <fullName evidence="5">Sulfurtransferase</fullName>
    </submittedName>
</protein>
<dbReference type="PANTHER" id="PTHR11364">
    <property type="entry name" value="THIOSULFATE SULFERTANSFERASE"/>
    <property type="match status" value="1"/>
</dbReference>
<dbReference type="InterPro" id="IPR036873">
    <property type="entry name" value="Rhodanese-like_dom_sf"/>
</dbReference>
<dbReference type="InterPro" id="IPR045078">
    <property type="entry name" value="TST/MPST-like"/>
</dbReference>
<proteinExistence type="predicted"/>
<sequence length="314" mass="32127">MASSESSDQSVEHPSGEHPSGARRSALISAEVLAAELAAGERPLLLDVRWTLQGADRDGYLEAHLPGAVFCDLDADLAAEPGEGGRHPLPSPEVLAATLHRLGVRPGQPVVAYDGGAGAAAARAWWCLRWAGHDEVRVLDGGFAAWLEAGGTTEAGAPTGAGARSEARVGGTSDPAPGDRERPSAPGARSTMPVVTVEDLLAGRAGALLDARSAERFRGEVEPVDPVAGHVPGATSCPTAALQGPDGRYLPPDRLRALLVPLVGEGAAAAYCGSGVTASQLVLAAHEVGIELALYPGSWSHWVRDPSRPVATGA</sequence>
<dbReference type="EMBL" id="JAGEMK010000008">
    <property type="protein sequence ID" value="MBO1752784.1"/>
    <property type="molecule type" value="Genomic_DNA"/>
</dbReference>
<keyword evidence="2" id="KW-0677">Repeat</keyword>
<dbReference type="SUPFAM" id="SSF52821">
    <property type="entry name" value="Rhodanese/Cell cycle control phosphatase"/>
    <property type="match status" value="2"/>
</dbReference>